<dbReference type="InterPro" id="IPR052305">
    <property type="entry name" value="TransReg_TumorExp"/>
</dbReference>
<dbReference type="PANTHER" id="PTHR23251:SF0">
    <property type="entry name" value="PROTEIN LYRIC"/>
    <property type="match status" value="1"/>
</dbReference>
<feature type="compositionally biased region" description="Basic residues" evidence="3">
    <location>
        <begin position="154"/>
        <end position="163"/>
    </location>
</feature>
<evidence type="ECO:0000256" key="2">
    <source>
        <dbReference type="ARBA" id="ARBA00023242"/>
    </source>
</evidence>
<feature type="transmembrane region" description="Helical" evidence="4">
    <location>
        <begin position="49"/>
        <end position="70"/>
    </location>
</feature>
<feature type="compositionally biased region" description="Low complexity" evidence="3">
    <location>
        <begin position="89"/>
        <end position="99"/>
    </location>
</feature>
<comment type="subcellular location">
    <subcellularLocation>
        <location evidence="1">Nucleus</location>
    </subcellularLocation>
</comment>
<evidence type="ECO:0008006" key="7">
    <source>
        <dbReference type="Google" id="ProtNLM"/>
    </source>
</evidence>
<evidence type="ECO:0000313" key="6">
    <source>
        <dbReference type="Proteomes" id="UP001162483"/>
    </source>
</evidence>
<evidence type="ECO:0000256" key="3">
    <source>
        <dbReference type="SAM" id="MobiDB-lite"/>
    </source>
</evidence>
<keyword evidence="2" id="KW-0539">Nucleus</keyword>
<dbReference type="Proteomes" id="UP001162483">
    <property type="component" value="Unassembled WGS sequence"/>
</dbReference>
<dbReference type="InterPro" id="IPR031402">
    <property type="entry name" value="LYRIC"/>
</dbReference>
<feature type="region of interest" description="Disordered" evidence="3">
    <location>
        <begin position="81"/>
        <end position="216"/>
    </location>
</feature>
<dbReference type="EMBL" id="CATNWA010016225">
    <property type="protein sequence ID" value="CAI9590973.1"/>
    <property type="molecule type" value="Genomic_DNA"/>
</dbReference>
<organism evidence="5 6">
    <name type="scientific">Staurois parvus</name>
    <dbReference type="NCBI Taxonomy" id="386267"/>
    <lineage>
        <taxon>Eukaryota</taxon>
        <taxon>Metazoa</taxon>
        <taxon>Chordata</taxon>
        <taxon>Craniata</taxon>
        <taxon>Vertebrata</taxon>
        <taxon>Euteleostomi</taxon>
        <taxon>Amphibia</taxon>
        <taxon>Batrachia</taxon>
        <taxon>Anura</taxon>
        <taxon>Neobatrachia</taxon>
        <taxon>Ranoidea</taxon>
        <taxon>Ranidae</taxon>
        <taxon>Staurois</taxon>
    </lineage>
</organism>
<feature type="compositionally biased region" description="Basic and acidic residues" evidence="3">
    <location>
        <begin position="138"/>
        <end position="153"/>
    </location>
</feature>
<dbReference type="Pfam" id="PF15686">
    <property type="entry name" value="LYRIC"/>
    <property type="match status" value="1"/>
</dbReference>
<name>A0ABN9F659_9NEOB</name>
<gene>
    <name evidence="5" type="ORF">SPARVUS_LOCUS11128448</name>
</gene>
<keyword evidence="4" id="KW-1133">Transmembrane helix</keyword>
<reference evidence="5" key="1">
    <citation type="submission" date="2023-05" db="EMBL/GenBank/DDBJ databases">
        <authorList>
            <person name="Stuckert A."/>
        </authorList>
    </citation>
    <scope>NUCLEOTIDE SEQUENCE</scope>
</reference>
<dbReference type="PANTHER" id="PTHR23251">
    <property type="entry name" value="LYSINE-RICH CEACAM1 CO-ISOLATED PROTEIN LYRIC PROTEIN"/>
    <property type="match status" value="1"/>
</dbReference>
<proteinExistence type="predicted"/>
<accession>A0ABN9F659</accession>
<evidence type="ECO:0000313" key="5">
    <source>
        <dbReference type="EMBL" id="CAI9590973.1"/>
    </source>
</evidence>
<comment type="caution">
    <text evidence="5">The sequence shown here is derived from an EMBL/GenBank/DDBJ whole genome shotgun (WGS) entry which is preliminary data.</text>
</comment>
<protein>
    <recommendedName>
        <fullName evidence="7">LYRIC protein</fullName>
    </recommendedName>
</protein>
<feature type="compositionally biased region" description="Basic and acidic residues" evidence="3">
    <location>
        <begin position="103"/>
        <end position="121"/>
    </location>
</feature>
<keyword evidence="4" id="KW-0472">Membrane</keyword>
<keyword evidence="6" id="KW-1185">Reference proteome</keyword>
<feature type="transmembrane region" description="Helical" evidence="4">
    <location>
        <begin position="236"/>
        <end position="253"/>
    </location>
</feature>
<evidence type="ECO:0000256" key="1">
    <source>
        <dbReference type="ARBA" id="ARBA00004123"/>
    </source>
</evidence>
<evidence type="ECO:0000256" key="4">
    <source>
        <dbReference type="SAM" id="Phobius"/>
    </source>
</evidence>
<sequence>MASGWQEAAAQHAEEVSARLRQLLTTGLGLLRTELGVELGLQPQLYPSWVFLAVPAFLALLLLLLLLHCASARASPARRAATAEDAEPAPHLAKAAPLPSKSVRLDEARKKSKKKAADKAKPNGRPVELAEEEVIVPVKKESPKQPPDAEKKNEKVKKNKKKPKTDVKQTQQSPSQDKKEAEEGNWETKISNKEKRQQRKRDKGTDSENLPENTTAVTESFTMVSSQPTNIRKSKGLFIQMFFICMASFGVPTSPDGESIMTLQQSKDL</sequence>
<keyword evidence="4" id="KW-0812">Transmembrane</keyword>
<feature type="compositionally biased region" description="Polar residues" evidence="3">
    <location>
        <begin position="207"/>
        <end position="216"/>
    </location>
</feature>